<accession>A0A4P2R6X8</accession>
<dbReference type="Proteomes" id="UP000295497">
    <property type="component" value="Chromosome"/>
</dbReference>
<reference evidence="1 2" key="1">
    <citation type="submission" date="2015-09" db="EMBL/GenBank/DDBJ databases">
        <title>Sorangium comparison.</title>
        <authorList>
            <person name="Zaburannyi N."/>
            <person name="Bunk B."/>
            <person name="Overmann J."/>
            <person name="Mueller R."/>
        </authorList>
    </citation>
    <scope>NUCLEOTIDE SEQUENCE [LARGE SCALE GENOMIC DNA]</scope>
    <source>
        <strain evidence="1 2">So ce836</strain>
    </source>
</reference>
<name>A0A4P2R6X8_SORCE</name>
<protein>
    <submittedName>
        <fullName evidence="1">Uncharacterized protein</fullName>
    </submittedName>
</protein>
<evidence type="ECO:0000313" key="2">
    <source>
        <dbReference type="Proteomes" id="UP000295497"/>
    </source>
</evidence>
<dbReference type="EMBL" id="CP012672">
    <property type="protein sequence ID" value="AUX37813.1"/>
    <property type="molecule type" value="Genomic_DNA"/>
</dbReference>
<evidence type="ECO:0000313" key="1">
    <source>
        <dbReference type="EMBL" id="AUX37813.1"/>
    </source>
</evidence>
<dbReference type="AlphaFoldDB" id="A0A4P2R6X8"/>
<proteinExistence type="predicted"/>
<gene>
    <name evidence="1" type="ORF">SOCE836_100490</name>
</gene>
<dbReference type="RefSeq" id="WP_129580373.1">
    <property type="nucleotide sequence ID" value="NZ_CP012672.1"/>
</dbReference>
<organism evidence="1 2">
    <name type="scientific">Sorangium cellulosum</name>
    <name type="common">Polyangium cellulosum</name>
    <dbReference type="NCBI Taxonomy" id="56"/>
    <lineage>
        <taxon>Bacteria</taxon>
        <taxon>Pseudomonadati</taxon>
        <taxon>Myxococcota</taxon>
        <taxon>Polyangia</taxon>
        <taxon>Polyangiales</taxon>
        <taxon>Polyangiaceae</taxon>
        <taxon>Sorangium</taxon>
    </lineage>
</organism>
<sequence>MRIVFDESTLEQGNNASRSITGVLYFDFSGYPFPGERWSDFVVVIATWWLGALEKLERGVCHEAVLRFMDGPYWITLTRQDGNTALLRCTEDRRDAGVVHEEYIELPDFAAQVRRIARQVASACHRSGIESRDVDALRTYLPN</sequence>